<gene>
    <name evidence="1" type="ORF">V5799_020703</name>
</gene>
<evidence type="ECO:0000313" key="2">
    <source>
        <dbReference type="Proteomes" id="UP001321473"/>
    </source>
</evidence>
<evidence type="ECO:0000313" key="1">
    <source>
        <dbReference type="EMBL" id="KAK8777956.1"/>
    </source>
</evidence>
<dbReference type="Proteomes" id="UP001321473">
    <property type="component" value="Unassembled WGS sequence"/>
</dbReference>
<sequence length="93" mass="10693">MVYYYDNITHTHYWRYPGPSGQLLKFFAYDDAVTLKYKVTELLRAYPSDRCVVFDDLGEDSLKANLTIGGRTYGFEPYAMFQAVVDVLNATTT</sequence>
<name>A0AAQ4ET81_AMBAM</name>
<proteinExistence type="predicted"/>
<dbReference type="EMBL" id="JARKHS020011276">
    <property type="protein sequence ID" value="KAK8777956.1"/>
    <property type="molecule type" value="Genomic_DNA"/>
</dbReference>
<dbReference type="AlphaFoldDB" id="A0AAQ4ET81"/>
<accession>A0AAQ4ET81</accession>
<protein>
    <submittedName>
        <fullName evidence="1">Uncharacterized protein</fullName>
    </submittedName>
</protein>
<organism evidence="1 2">
    <name type="scientific">Amblyomma americanum</name>
    <name type="common">Lone star tick</name>
    <dbReference type="NCBI Taxonomy" id="6943"/>
    <lineage>
        <taxon>Eukaryota</taxon>
        <taxon>Metazoa</taxon>
        <taxon>Ecdysozoa</taxon>
        <taxon>Arthropoda</taxon>
        <taxon>Chelicerata</taxon>
        <taxon>Arachnida</taxon>
        <taxon>Acari</taxon>
        <taxon>Parasitiformes</taxon>
        <taxon>Ixodida</taxon>
        <taxon>Ixodoidea</taxon>
        <taxon>Ixodidae</taxon>
        <taxon>Amblyomminae</taxon>
        <taxon>Amblyomma</taxon>
    </lineage>
</organism>
<keyword evidence="2" id="KW-1185">Reference proteome</keyword>
<comment type="caution">
    <text evidence="1">The sequence shown here is derived from an EMBL/GenBank/DDBJ whole genome shotgun (WGS) entry which is preliminary data.</text>
</comment>
<reference evidence="1 2" key="1">
    <citation type="journal article" date="2023" name="Arcadia Sci">
        <title>De novo assembly of a long-read Amblyomma americanum tick genome.</title>
        <authorList>
            <person name="Chou S."/>
            <person name="Poskanzer K.E."/>
            <person name="Rollins M."/>
            <person name="Thuy-Boun P.S."/>
        </authorList>
    </citation>
    <scope>NUCLEOTIDE SEQUENCE [LARGE SCALE GENOMIC DNA]</scope>
    <source>
        <strain evidence="1">F_SG_1</strain>
        <tissue evidence="1">Salivary glands</tissue>
    </source>
</reference>